<organism evidence="1">
    <name type="scientific">marine sediment metagenome</name>
    <dbReference type="NCBI Taxonomy" id="412755"/>
    <lineage>
        <taxon>unclassified sequences</taxon>
        <taxon>metagenomes</taxon>
        <taxon>ecological metagenomes</taxon>
    </lineage>
</organism>
<sequence>MEMQADGWKTRDLTHEQAGLTVGAVNAFGLKHGTSWHSHILLVVICGPDIIGTHIVGTVAGSINTRG</sequence>
<comment type="caution">
    <text evidence="1">The sequence shown here is derived from an EMBL/GenBank/DDBJ whole genome shotgun (WGS) entry which is preliminary data.</text>
</comment>
<accession>X0X4H8</accession>
<dbReference type="EMBL" id="BARS01043894">
    <property type="protein sequence ID" value="GAG30322.1"/>
    <property type="molecule type" value="Genomic_DNA"/>
</dbReference>
<dbReference type="AlphaFoldDB" id="X0X4H8"/>
<proteinExistence type="predicted"/>
<reference evidence="1" key="1">
    <citation type="journal article" date="2014" name="Front. Microbiol.">
        <title>High frequency of phylogenetically diverse reductive dehalogenase-homologous genes in deep subseafloor sedimentary metagenomes.</title>
        <authorList>
            <person name="Kawai M."/>
            <person name="Futagami T."/>
            <person name="Toyoda A."/>
            <person name="Takaki Y."/>
            <person name="Nishi S."/>
            <person name="Hori S."/>
            <person name="Arai W."/>
            <person name="Tsubouchi T."/>
            <person name="Morono Y."/>
            <person name="Uchiyama I."/>
            <person name="Ito T."/>
            <person name="Fujiyama A."/>
            <person name="Inagaki F."/>
            <person name="Takami H."/>
        </authorList>
    </citation>
    <scope>NUCLEOTIDE SEQUENCE</scope>
    <source>
        <strain evidence="1">Expedition CK06-06</strain>
    </source>
</reference>
<evidence type="ECO:0000313" key="1">
    <source>
        <dbReference type="EMBL" id="GAG30322.1"/>
    </source>
</evidence>
<name>X0X4H8_9ZZZZ</name>
<protein>
    <submittedName>
        <fullName evidence="1">Uncharacterized protein</fullName>
    </submittedName>
</protein>
<gene>
    <name evidence="1" type="ORF">S01H1_66390</name>
</gene>